<evidence type="ECO:0000313" key="2">
    <source>
        <dbReference type="EMBL" id="GGO83522.1"/>
    </source>
</evidence>
<organism evidence="2 3">
    <name type="scientific">Marinobacterium nitratireducens</name>
    <dbReference type="NCBI Taxonomy" id="518897"/>
    <lineage>
        <taxon>Bacteria</taxon>
        <taxon>Pseudomonadati</taxon>
        <taxon>Pseudomonadota</taxon>
        <taxon>Gammaproteobacteria</taxon>
        <taxon>Oceanospirillales</taxon>
        <taxon>Oceanospirillaceae</taxon>
        <taxon>Marinobacterium</taxon>
    </lineage>
</organism>
<dbReference type="PANTHER" id="PTHR32063">
    <property type="match status" value="1"/>
</dbReference>
<dbReference type="GO" id="GO:0042910">
    <property type="term" value="F:xenobiotic transmembrane transporter activity"/>
    <property type="evidence" value="ECO:0007669"/>
    <property type="project" value="TreeGrafter"/>
</dbReference>
<accession>A0A917ZKJ4</accession>
<dbReference type="Gene3D" id="3.30.2090.10">
    <property type="entry name" value="Multidrug efflux transporter AcrB TolC docking domain, DN and DC subdomains"/>
    <property type="match status" value="2"/>
</dbReference>
<proteinExistence type="predicted"/>
<feature type="transmembrane region" description="Helical" evidence="1">
    <location>
        <begin position="462"/>
        <end position="484"/>
    </location>
</feature>
<feature type="transmembrane region" description="Helical" evidence="1">
    <location>
        <begin position="957"/>
        <end position="977"/>
    </location>
</feature>
<protein>
    <submittedName>
        <fullName evidence="2">Acriflavin resistance protein</fullName>
    </submittedName>
</protein>
<dbReference type="SUPFAM" id="SSF82866">
    <property type="entry name" value="Multidrug efflux transporter AcrB transmembrane domain"/>
    <property type="match status" value="2"/>
</dbReference>
<dbReference type="EMBL" id="BMLT01000006">
    <property type="protein sequence ID" value="GGO83522.1"/>
    <property type="molecule type" value="Genomic_DNA"/>
</dbReference>
<feature type="transmembrane region" description="Helical" evidence="1">
    <location>
        <begin position="334"/>
        <end position="351"/>
    </location>
</feature>
<dbReference type="Pfam" id="PF00873">
    <property type="entry name" value="ACR_tran"/>
    <property type="match status" value="1"/>
</dbReference>
<feature type="transmembrane region" description="Helical" evidence="1">
    <location>
        <begin position="526"/>
        <end position="543"/>
    </location>
</feature>
<feature type="transmembrane region" description="Helical" evidence="1">
    <location>
        <begin position="983"/>
        <end position="1005"/>
    </location>
</feature>
<dbReference type="Gene3D" id="3.30.70.1440">
    <property type="entry name" value="Multidrug efflux transporter AcrB pore domain"/>
    <property type="match status" value="1"/>
</dbReference>
<dbReference type="PANTHER" id="PTHR32063:SF18">
    <property type="entry name" value="CATION EFFLUX SYSTEM PROTEIN"/>
    <property type="match status" value="1"/>
</dbReference>
<dbReference type="Gene3D" id="3.30.70.1320">
    <property type="entry name" value="Multidrug efflux transporter AcrB pore domain like"/>
    <property type="match status" value="1"/>
</dbReference>
<dbReference type="Proteomes" id="UP000599578">
    <property type="component" value="Unassembled WGS sequence"/>
</dbReference>
<feature type="transmembrane region" description="Helical" evidence="1">
    <location>
        <begin position="886"/>
        <end position="906"/>
    </location>
</feature>
<evidence type="ECO:0000256" key="1">
    <source>
        <dbReference type="SAM" id="Phobius"/>
    </source>
</evidence>
<feature type="transmembrane region" description="Helical" evidence="1">
    <location>
        <begin position="430"/>
        <end position="450"/>
    </location>
</feature>
<reference evidence="2 3" key="1">
    <citation type="journal article" date="2014" name="Int. J. Syst. Evol. Microbiol.">
        <title>Complete genome sequence of Corynebacterium casei LMG S-19264T (=DSM 44701T), isolated from a smear-ripened cheese.</title>
        <authorList>
            <consortium name="US DOE Joint Genome Institute (JGI-PGF)"/>
            <person name="Walter F."/>
            <person name="Albersmeier A."/>
            <person name="Kalinowski J."/>
            <person name="Ruckert C."/>
        </authorList>
    </citation>
    <scope>NUCLEOTIDE SEQUENCE [LARGE SCALE GENOMIC DNA]</scope>
    <source>
        <strain evidence="2 3">CGMCC 1.7286</strain>
    </source>
</reference>
<dbReference type="InterPro" id="IPR027463">
    <property type="entry name" value="AcrB_DN_DC_subdom"/>
</dbReference>
<feature type="transmembrane region" description="Helical" evidence="1">
    <location>
        <begin position="912"/>
        <end position="936"/>
    </location>
</feature>
<name>A0A917ZKJ4_9GAMM</name>
<comment type="caution">
    <text evidence="2">The sequence shown here is derived from an EMBL/GenBank/DDBJ whole genome shotgun (WGS) entry which is preliminary data.</text>
</comment>
<dbReference type="AlphaFoldDB" id="A0A917ZKJ4"/>
<dbReference type="SUPFAM" id="SSF82693">
    <property type="entry name" value="Multidrug efflux transporter AcrB pore domain, PN1, PN2, PC1 and PC2 subdomains"/>
    <property type="match status" value="3"/>
</dbReference>
<dbReference type="Gene3D" id="3.30.70.1430">
    <property type="entry name" value="Multidrug efflux transporter AcrB pore domain"/>
    <property type="match status" value="2"/>
</dbReference>
<dbReference type="SUPFAM" id="SSF82714">
    <property type="entry name" value="Multidrug efflux transporter AcrB TolC docking domain, DN and DC subdomains"/>
    <property type="match status" value="2"/>
</dbReference>
<keyword evidence="1" id="KW-0812">Transmembrane</keyword>
<dbReference type="InterPro" id="IPR001036">
    <property type="entry name" value="Acrflvin-R"/>
</dbReference>
<keyword evidence="1" id="KW-1133">Transmembrane helix</keyword>
<dbReference type="GO" id="GO:0005886">
    <property type="term" value="C:plasma membrane"/>
    <property type="evidence" value="ECO:0007669"/>
    <property type="project" value="TreeGrafter"/>
</dbReference>
<dbReference type="RefSeq" id="WP_188861181.1">
    <property type="nucleotide sequence ID" value="NZ_BMLT01000006.1"/>
</dbReference>
<dbReference type="PRINTS" id="PR00702">
    <property type="entry name" value="ACRIFLAVINRP"/>
</dbReference>
<evidence type="ECO:0000313" key="3">
    <source>
        <dbReference type="Proteomes" id="UP000599578"/>
    </source>
</evidence>
<feature type="transmembrane region" description="Helical" evidence="1">
    <location>
        <begin position="860"/>
        <end position="879"/>
    </location>
</feature>
<feature type="transmembrane region" description="Helical" evidence="1">
    <location>
        <begin position="388"/>
        <end position="409"/>
    </location>
</feature>
<keyword evidence="3" id="KW-1185">Reference proteome</keyword>
<keyword evidence="1" id="KW-0472">Membrane</keyword>
<dbReference type="Gene3D" id="1.20.1640.10">
    <property type="entry name" value="Multidrug efflux transporter AcrB transmembrane domain"/>
    <property type="match status" value="2"/>
</dbReference>
<sequence length="1032" mass="110908">MKGLLQNGRLLTLAIAVLLVAGLGALATLPRTEDPRILNRVATVITPLPGASAERVETLVSEKIENRLRELPEIKHLSSVSRPGISVVRLELKDAVVDTVPVWSRTRDLLGEVADELPAAAGAPELDDDRGYAFTSLVALTWRAGGEPDMVTLGRYGELLRDRMRALPGTDFVELFGEQQEEILVEIDPLRAAAQGLTPAQIAERIRQADAKVAAGSLYNERNQLQIELEGALDSVARIRAVPLTSAADGQLMRVGDLAKVSHALQQPPAEQALIDGSVAVVVGVRMLPDQRVDRWMAALEQRLDEVAAQLPAELEAQILFDQNRYTERRLGDLVGNIVVGFSLIVLVLLVTLGWRPALIVSLSLPLTVLFTLSMMKLWGLPIHQMSVTGLVVALGIMVDNAIVMVDSIQQRRQQGEAALQAVTRSIRHLWLPLLGSTLTTVLAFLPIALMPGPAGEFVGGIALSVIFALLGSWLIAHSLLAALAGRFIRAAAPEGPRWYRDGVRPQRLSRLFAASLQLSLRRPRATLALICLLPLAGFYGAGQLREQFFPPSDRDMFQIEMYLPVQASLAETRRYSHSVSEMLHGVDGIERVQWFLGNSAPSFYYNMMGGQRGAPNYAQAMVNTRDAASANRLIPELQWLLDERLPGAQILVRKLEQGPPFQAPIELRLYGPNLDRLQQLGAEARRILSETPDVIHSRATLQPGTPKVWLDVDEAAGRLSGLTLTGMASQLQGSLNGVTGGTLLEATESIPVRVRVAGDGRRELHDLASLSLVAPGSGELLPLTALAQLELRPSRGAIPRRDGQRVNVIEGYLRAGVLPSTVLQDYSQRLDAAAFRMPPGYSMEFGGEAAGRNDAVGNLLASLGLILALLLTVLVLSFNSFRLSGLIVLVAVQSAGLGLLSLRLLDYPFGFIGIVGLLGLVGLAINAAIVILAELKADPAAVRGDRVAIAAAVQSCARHIVSTTITTVGGFMPLILAGGGLWPPFAVIIAGGTVLTTLLSFYFVPASFLLMSRRHAFDSSAAAEAPLPAAG</sequence>
<gene>
    <name evidence="2" type="ORF">GCM10011348_27500</name>
</gene>